<evidence type="ECO:0000313" key="2">
    <source>
        <dbReference type="EMBL" id="GAA5190094.1"/>
    </source>
</evidence>
<dbReference type="InterPro" id="IPR007401">
    <property type="entry name" value="DUF454"/>
</dbReference>
<protein>
    <submittedName>
        <fullName evidence="2">YbaN family protein</fullName>
    </submittedName>
</protein>
<keyword evidence="1" id="KW-1133">Transmembrane helix</keyword>
<accession>A0ABP9S143</accession>
<proteinExistence type="predicted"/>
<keyword evidence="1" id="KW-0812">Transmembrane</keyword>
<dbReference type="PANTHER" id="PTHR35813:SF1">
    <property type="entry name" value="INNER MEMBRANE PROTEIN YBAN"/>
    <property type="match status" value="1"/>
</dbReference>
<evidence type="ECO:0000313" key="3">
    <source>
        <dbReference type="Proteomes" id="UP001501600"/>
    </source>
</evidence>
<reference evidence="3" key="1">
    <citation type="journal article" date="2019" name="Int. J. Syst. Evol. Microbiol.">
        <title>The Global Catalogue of Microorganisms (GCM) 10K type strain sequencing project: providing services to taxonomists for standard genome sequencing and annotation.</title>
        <authorList>
            <consortium name="The Broad Institute Genomics Platform"/>
            <consortium name="The Broad Institute Genome Sequencing Center for Infectious Disease"/>
            <person name="Wu L."/>
            <person name="Ma J."/>
        </authorList>
    </citation>
    <scope>NUCLEOTIDE SEQUENCE [LARGE SCALE GENOMIC DNA]</scope>
    <source>
        <strain evidence="3">JCM 18720</strain>
    </source>
</reference>
<organism evidence="2 3">
    <name type="scientific">Ferrimonas gelatinilytica</name>
    <dbReference type="NCBI Taxonomy" id="1255257"/>
    <lineage>
        <taxon>Bacteria</taxon>
        <taxon>Pseudomonadati</taxon>
        <taxon>Pseudomonadota</taxon>
        <taxon>Gammaproteobacteria</taxon>
        <taxon>Alteromonadales</taxon>
        <taxon>Ferrimonadaceae</taxon>
        <taxon>Ferrimonas</taxon>
    </lineage>
</organism>
<evidence type="ECO:0000256" key="1">
    <source>
        <dbReference type="SAM" id="Phobius"/>
    </source>
</evidence>
<comment type="caution">
    <text evidence="2">The sequence shown here is derived from an EMBL/GenBank/DDBJ whole genome shotgun (WGS) entry which is preliminary data.</text>
</comment>
<dbReference type="PANTHER" id="PTHR35813">
    <property type="entry name" value="INNER MEMBRANE PROTEIN YBAN"/>
    <property type="match status" value="1"/>
</dbReference>
<keyword evidence="1" id="KW-0472">Membrane</keyword>
<gene>
    <name evidence="2" type="ORF">GCM10025772_13990</name>
</gene>
<feature type="transmembrane region" description="Helical" evidence="1">
    <location>
        <begin position="32"/>
        <end position="64"/>
    </location>
</feature>
<sequence>MNSAPLAAAKASPSAEPWGAEPGLVAPAFRPLLITLGMLAIALGSVGVVVPMLPTVPFLLLAAWCFSRASPRLRRWLFAHPTLGPYLNNFLLRKGLTRTQLHRCLIGKWSGMGLAIILAPGMGLKLALLLIAIAVSVYLLRLQRLPQ</sequence>
<dbReference type="Proteomes" id="UP001501600">
    <property type="component" value="Unassembled WGS sequence"/>
</dbReference>
<keyword evidence="3" id="KW-1185">Reference proteome</keyword>
<dbReference type="RefSeq" id="WP_345316328.1">
    <property type="nucleotide sequence ID" value="NZ_BAABLF010000007.1"/>
</dbReference>
<name>A0ABP9S143_9GAMM</name>
<dbReference type="Pfam" id="PF04304">
    <property type="entry name" value="DUF454"/>
    <property type="match status" value="1"/>
</dbReference>
<feature type="transmembrane region" description="Helical" evidence="1">
    <location>
        <begin position="112"/>
        <end position="140"/>
    </location>
</feature>
<dbReference type="EMBL" id="BAABLF010000007">
    <property type="protein sequence ID" value="GAA5190094.1"/>
    <property type="molecule type" value="Genomic_DNA"/>
</dbReference>